<keyword evidence="6" id="KW-0418">Kinase</keyword>
<dbReference type="InterPro" id="IPR011009">
    <property type="entry name" value="Kinase-like_dom_sf"/>
</dbReference>
<dbReference type="InterPro" id="IPR045269">
    <property type="entry name" value="Atg1-like"/>
</dbReference>
<dbReference type="GO" id="GO:0005524">
    <property type="term" value="F:ATP binding"/>
    <property type="evidence" value="ECO:0007669"/>
    <property type="project" value="UniProtKB-UniRule"/>
</dbReference>
<dbReference type="STRING" id="58919.A0A316Z427"/>
<accession>A0A316Z427</accession>
<evidence type="ECO:0000313" key="7">
    <source>
        <dbReference type="Proteomes" id="UP000245946"/>
    </source>
</evidence>
<dbReference type="Proteomes" id="UP000245946">
    <property type="component" value="Unassembled WGS sequence"/>
</dbReference>
<dbReference type="RefSeq" id="XP_025596415.1">
    <property type="nucleotide sequence ID" value="XM_025739989.1"/>
</dbReference>
<evidence type="ECO:0000256" key="2">
    <source>
        <dbReference type="ARBA" id="ARBA00022840"/>
    </source>
</evidence>
<dbReference type="AlphaFoldDB" id="A0A316Z427"/>
<dbReference type="GO" id="GO:0010506">
    <property type="term" value="P:regulation of autophagy"/>
    <property type="evidence" value="ECO:0007669"/>
    <property type="project" value="InterPro"/>
</dbReference>
<keyword evidence="2 3" id="KW-0067">ATP-binding</keyword>
<dbReference type="SUPFAM" id="SSF56112">
    <property type="entry name" value="Protein kinase-like (PK-like)"/>
    <property type="match status" value="1"/>
</dbReference>
<dbReference type="PANTHER" id="PTHR24348:SF68">
    <property type="entry name" value="SERINE_THREONINE-PROTEIN KINASE ATG1C"/>
    <property type="match status" value="1"/>
</dbReference>
<dbReference type="InterPro" id="IPR008271">
    <property type="entry name" value="Ser/Thr_kinase_AS"/>
</dbReference>
<protein>
    <submittedName>
        <fullName evidence="6">Kinase-like protein</fullName>
    </submittedName>
</protein>
<dbReference type="GO" id="GO:0004674">
    <property type="term" value="F:protein serine/threonine kinase activity"/>
    <property type="evidence" value="ECO:0007669"/>
    <property type="project" value="UniProtKB-KW"/>
</dbReference>
<evidence type="ECO:0000313" key="6">
    <source>
        <dbReference type="EMBL" id="PWN96136.1"/>
    </source>
</evidence>
<feature type="non-terminal residue" evidence="6">
    <location>
        <position position="1"/>
    </location>
</feature>
<feature type="domain" description="Protein kinase" evidence="5">
    <location>
        <begin position="12"/>
        <end position="294"/>
    </location>
</feature>
<dbReference type="InterPro" id="IPR017441">
    <property type="entry name" value="Protein_kinase_ATP_BS"/>
</dbReference>
<keyword evidence="1 3" id="KW-0547">Nucleotide-binding</keyword>
<dbReference type="OrthoDB" id="68483at2759"/>
<feature type="binding site" evidence="3">
    <location>
        <position position="44"/>
    </location>
    <ligand>
        <name>ATP</name>
        <dbReference type="ChEBI" id="CHEBI:30616"/>
    </ligand>
</feature>
<dbReference type="PROSITE" id="PS00107">
    <property type="entry name" value="PROTEIN_KINASE_ATP"/>
    <property type="match status" value="1"/>
</dbReference>
<evidence type="ECO:0000256" key="3">
    <source>
        <dbReference type="PROSITE-ProRule" id="PRU10141"/>
    </source>
</evidence>
<dbReference type="InterPro" id="IPR000719">
    <property type="entry name" value="Prot_kinase_dom"/>
</dbReference>
<keyword evidence="4" id="KW-0723">Serine/threonine-protein kinase</keyword>
<dbReference type="GeneID" id="37267535"/>
<organism evidence="6 7">
    <name type="scientific">Tilletiopsis washingtonensis</name>
    <dbReference type="NCBI Taxonomy" id="58919"/>
    <lineage>
        <taxon>Eukaryota</taxon>
        <taxon>Fungi</taxon>
        <taxon>Dikarya</taxon>
        <taxon>Basidiomycota</taxon>
        <taxon>Ustilaginomycotina</taxon>
        <taxon>Exobasidiomycetes</taxon>
        <taxon>Entylomatales</taxon>
        <taxon>Entylomatales incertae sedis</taxon>
        <taxon>Tilletiopsis</taxon>
    </lineage>
</organism>
<dbReference type="Pfam" id="PF00069">
    <property type="entry name" value="Pkinase"/>
    <property type="match status" value="1"/>
</dbReference>
<dbReference type="GO" id="GO:0005737">
    <property type="term" value="C:cytoplasm"/>
    <property type="evidence" value="ECO:0007669"/>
    <property type="project" value="TreeGrafter"/>
</dbReference>
<dbReference type="CDD" id="cd14014">
    <property type="entry name" value="STKc_PknB_like"/>
    <property type="match status" value="1"/>
</dbReference>
<dbReference type="PANTHER" id="PTHR24348">
    <property type="entry name" value="SERINE/THREONINE-PROTEIN KINASE UNC-51-RELATED"/>
    <property type="match status" value="1"/>
</dbReference>
<keyword evidence="7" id="KW-1185">Reference proteome</keyword>
<evidence type="ECO:0000256" key="1">
    <source>
        <dbReference type="ARBA" id="ARBA00022741"/>
    </source>
</evidence>
<dbReference type="PROSITE" id="PS50011">
    <property type="entry name" value="PROTEIN_KINASE_DOM"/>
    <property type="match status" value="1"/>
</dbReference>
<evidence type="ECO:0000259" key="5">
    <source>
        <dbReference type="PROSITE" id="PS50011"/>
    </source>
</evidence>
<name>A0A316Z427_9BASI</name>
<sequence>LSITDEQLTFRYEFEHELGHGNWGSCWRAIPESTLQVYRETPAKRGYVRPPVKFVERTADAASHARTKALWNEFKILRSTGPRDHVHRNIVRFHEFLLTPSFACLAMEWYEQEMKVGLPPSEYAGAHGYCAQLASAVAWLHERSVVHCDIKVANVLVKRSDARSEAILVDFGFARLHTPESRFLSSELWGTPEYLSPERARGDEHDERLADVWALGVTFFEMVVGRTPFEDDDDEPFDLSQEQIHAYYQRTLTDTWADTCTKLSPLMLDLCRRMLAPEPGARMTSSACLVHPFF</sequence>
<dbReference type="Gene3D" id="3.30.200.20">
    <property type="entry name" value="Phosphorylase Kinase, domain 1"/>
    <property type="match status" value="1"/>
</dbReference>
<gene>
    <name evidence="6" type="ORF">FA09DRAFT_291784</name>
</gene>
<evidence type="ECO:0000256" key="4">
    <source>
        <dbReference type="RuleBase" id="RU000304"/>
    </source>
</evidence>
<dbReference type="PROSITE" id="PS00108">
    <property type="entry name" value="PROTEIN_KINASE_ST"/>
    <property type="match status" value="1"/>
</dbReference>
<proteinExistence type="inferred from homology"/>
<dbReference type="SMART" id="SM00220">
    <property type="entry name" value="S_TKc"/>
    <property type="match status" value="1"/>
</dbReference>
<feature type="non-terminal residue" evidence="6">
    <location>
        <position position="294"/>
    </location>
</feature>
<reference evidence="6 7" key="1">
    <citation type="journal article" date="2018" name="Mol. Biol. Evol.">
        <title>Broad Genomic Sampling Reveals a Smut Pathogenic Ancestry of the Fungal Clade Ustilaginomycotina.</title>
        <authorList>
            <person name="Kijpornyongpan T."/>
            <person name="Mondo S.J."/>
            <person name="Barry K."/>
            <person name="Sandor L."/>
            <person name="Lee J."/>
            <person name="Lipzen A."/>
            <person name="Pangilinan J."/>
            <person name="LaButti K."/>
            <person name="Hainaut M."/>
            <person name="Henrissat B."/>
            <person name="Grigoriev I.V."/>
            <person name="Spatafora J.W."/>
            <person name="Aime M.C."/>
        </authorList>
    </citation>
    <scope>NUCLEOTIDE SEQUENCE [LARGE SCALE GENOMIC DNA]</scope>
    <source>
        <strain evidence="6 7">MCA 4186</strain>
    </source>
</reference>
<comment type="similarity">
    <text evidence="4">Belongs to the protein kinase superfamily.</text>
</comment>
<dbReference type="Gene3D" id="1.10.510.10">
    <property type="entry name" value="Transferase(Phosphotransferase) domain 1"/>
    <property type="match status" value="1"/>
</dbReference>
<dbReference type="EMBL" id="KZ819300">
    <property type="protein sequence ID" value="PWN96136.1"/>
    <property type="molecule type" value="Genomic_DNA"/>
</dbReference>
<keyword evidence="6" id="KW-0808">Transferase</keyword>